<keyword evidence="3" id="KW-1185">Reference proteome</keyword>
<sequence length="348" mass="38233">MSLFHSHHHQHKQSISKSSGVAVGQDIAPAATADHPHVIKKKRTFFRGHSKSESSSSLKDIIVAPRDISAPLPLSPGMANQDSSAPAPQRRLSRRLQKRQPSVSGGSGSSSRRASPNNSPSASPNYVLDKPPRLTGPDFSSHQNLYIMEDGQDDEMYTLFEIISGSRPMTYSSTHSEQSSSPAPSPQLPSEENKQSTQQEKETDSKKAKLGHSRNTSASSEYSEISNSTYETEFSDFQFDFGTEVDKHTSHRLSAPTPSSPSEGLTFHKRHMSMGMIKEYNRSSMKNEYDDCVESIGGLTTDDESDYSDYGDDWDDVIVEEGLAIQMSISKCSSPVLVVISPRSSLEL</sequence>
<evidence type="ECO:0000313" key="3">
    <source>
        <dbReference type="Proteomes" id="UP001365542"/>
    </source>
</evidence>
<dbReference type="AlphaFoldDB" id="A0AAV9WRL3"/>
<feature type="region of interest" description="Disordered" evidence="1">
    <location>
        <begin position="1"/>
        <end position="21"/>
    </location>
</feature>
<name>A0AAV9WRL3_9PEZI</name>
<reference evidence="2 3" key="1">
    <citation type="submission" date="2019-10" db="EMBL/GenBank/DDBJ databases">
        <authorList>
            <person name="Palmer J.M."/>
        </authorList>
    </citation>
    <scope>NUCLEOTIDE SEQUENCE [LARGE SCALE GENOMIC DNA]</scope>
    <source>
        <strain evidence="2 3">TWF694</strain>
    </source>
</reference>
<feature type="compositionally biased region" description="Low complexity" evidence="1">
    <location>
        <begin position="172"/>
        <end position="182"/>
    </location>
</feature>
<protein>
    <submittedName>
        <fullName evidence="2">Uncharacterized protein</fullName>
    </submittedName>
</protein>
<dbReference type="Proteomes" id="UP001365542">
    <property type="component" value="Unassembled WGS sequence"/>
</dbReference>
<dbReference type="EMBL" id="JAVHJO010000018">
    <property type="protein sequence ID" value="KAK6524012.1"/>
    <property type="molecule type" value="Genomic_DNA"/>
</dbReference>
<feature type="region of interest" description="Disordered" evidence="1">
    <location>
        <begin position="168"/>
        <end position="227"/>
    </location>
</feature>
<proteinExistence type="predicted"/>
<organism evidence="2 3">
    <name type="scientific">Orbilia ellipsospora</name>
    <dbReference type="NCBI Taxonomy" id="2528407"/>
    <lineage>
        <taxon>Eukaryota</taxon>
        <taxon>Fungi</taxon>
        <taxon>Dikarya</taxon>
        <taxon>Ascomycota</taxon>
        <taxon>Pezizomycotina</taxon>
        <taxon>Orbiliomycetes</taxon>
        <taxon>Orbiliales</taxon>
        <taxon>Orbiliaceae</taxon>
        <taxon>Orbilia</taxon>
    </lineage>
</organism>
<feature type="compositionally biased region" description="Basic residues" evidence="1">
    <location>
        <begin position="1"/>
        <end position="14"/>
    </location>
</feature>
<feature type="region of interest" description="Disordered" evidence="1">
    <location>
        <begin position="72"/>
        <end position="141"/>
    </location>
</feature>
<feature type="compositionally biased region" description="Basic and acidic residues" evidence="1">
    <location>
        <begin position="191"/>
        <end position="207"/>
    </location>
</feature>
<comment type="caution">
    <text evidence="2">The sequence shown here is derived from an EMBL/GenBank/DDBJ whole genome shotgun (WGS) entry which is preliminary data.</text>
</comment>
<evidence type="ECO:0000313" key="2">
    <source>
        <dbReference type="EMBL" id="KAK6524012.1"/>
    </source>
</evidence>
<accession>A0AAV9WRL3</accession>
<feature type="compositionally biased region" description="Low complexity" evidence="1">
    <location>
        <begin position="99"/>
        <end position="125"/>
    </location>
</feature>
<feature type="compositionally biased region" description="Low complexity" evidence="1">
    <location>
        <begin position="215"/>
        <end position="227"/>
    </location>
</feature>
<gene>
    <name evidence="2" type="ORF">TWF694_005680</name>
</gene>
<evidence type="ECO:0000256" key="1">
    <source>
        <dbReference type="SAM" id="MobiDB-lite"/>
    </source>
</evidence>